<sequence>MPCSTFALTARMPDPVSLLAALHAGGPDLRVDRAGQGAVVRLCTEDGRQVVAVEAPRYLQVPGEAARLLGPAAATESPVWWTEVRAASAVPEAPRLAASVAGRLATLLDGTTWPRETAAHTDVVTVEASGEPAPALAAGDDVLTEADMLTDRAAIVLPDIPVLAATTWLTELLRTTARTGRHLYLVTPPTTRLTLPARTLLDRAPAHWVVRDPGTGYYDGLTGLELVWHGDHFAPPAGRNPTVVDAYRPPPTGRSGERQFLLSARTIHPADEQLLLGGTLECAWQTLTGEPPAGWSTAEPVNVPWSRRQLTDLARSRARRGSPTWLVAVGSPGRPAIATQWVTHTRLGVEEHITLALGHTADSPVPLDRLPHLAEVLAAQHHLATMVTEVRAARADLMAPAHYEPPALPVSLTFGPDTVADTGLSRVEEALPDTPVVRLGPTARPTLHCTLGDGTDPAAWRRLRRATAHLHVAPATQAVLGRPGG</sequence>
<evidence type="ECO:0000313" key="2">
    <source>
        <dbReference type="Proteomes" id="UP001595824"/>
    </source>
</evidence>
<protein>
    <submittedName>
        <fullName evidence="1">DUF6177 family protein</fullName>
    </submittedName>
</protein>
<keyword evidence="2" id="KW-1185">Reference proteome</keyword>
<dbReference type="EMBL" id="JBHSDP010000012">
    <property type="protein sequence ID" value="MFC4328419.1"/>
    <property type="molecule type" value="Genomic_DNA"/>
</dbReference>
<comment type="caution">
    <text evidence="1">The sequence shown here is derived from an EMBL/GenBank/DDBJ whole genome shotgun (WGS) entry which is preliminary data.</text>
</comment>
<evidence type="ECO:0000313" key="1">
    <source>
        <dbReference type="EMBL" id="MFC4328419.1"/>
    </source>
</evidence>
<name>A0ABV8TCV9_9ACTN</name>
<accession>A0ABV8TCV9</accession>
<dbReference type="InterPro" id="IPR046175">
    <property type="entry name" value="DUF6177"/>
</dbReference>
<organism evidence="1 2">
    <name type="scientific">Streptomyces andamanensis</name>
    <dbReference type="NCBI Taxonomy" id="1565035"/>
    <lineage>
        <taxon>Bacteria</taxon>
        <taxon>Bacillati</taxon>
        <taxon>Actinomycetota</taxon>
        <taxon>Actinomycetes</taxon>
        <taxon>Kitasatosporales</taxon>
        <taxon>Streptomycetaceae</taxon>
        <taxon>Streptomyces</taxon>
    </lineage>
</organism>
<dbReference type="Pfam" id="PF19674">
    <property type="entry name" value="DUF6177"/>
    <property type="match status" value="1"/>
</dbReference>
<proteinExistence type="predicted"/>
<reference evidence="2" key="1">
    <citation type="journal article" date="2019" name="Int. J. Syst. Evol. Microbiol.">
        <title>The Global Catalogue of Microorganisms (GCM) 10K type strain sequencing project: providing services to taxonomists for standard genome sequencing and annotation.</title>
        <authorList>
            <consortium name="The Broad Institute Genomics Platform"/>
            <consortium name="The Broad Institute Genome Sequencing Center for Infectious Disease"/>
            <person name="Wu L."/>
            <person name="Ma J."/>
        </authorList>
    </citation>
    <scope>NUCLEOTIDE SEQUENCE [LARGE SCALE GENOMIC DNA]</scope>
    <source>
        <strain evidence="2">PCU 347</strain>
    </source>
</reference>
<gene>
    <name evidence="1" type="ORF">ACFPC0_11325</name>
</gene>
<dbReference type="Proteomes" id="UP001595824">
    <property type="component" value="Unassembled WGS sequence"/>
</dbReference>
<dbReference type="RefSeq" id="WP_381738643.1">
    <property type="nucleotide sequence ID" value="NZ_JBHSDP010000012.1"/>
</dbReference>